<dbReference type="EMBL" id="JBFXLU010000311">
    <property type="protein sequence ID" value="KAL2830166.1"/>
    <property type="molecule type" value="Genomic_DNA"/>
</dbReference>
<dbReference type="InterPro" id="IPR007219">
    <property type="entry name" value="XnlR_reg_dom"/>
</dbReference>
<evidence type="ECO:0000313" key="9">
    <source>
        <dbReference type="Proteomes" id="UP001610446"/>
    </source>
</evidence>
<dbReference type="InterPro" id="IPR036864">
    <property type="entry name" value="Zn2-C6_fun-type_DNA-bd_sf"/>
</dbReference>
<evidence type="ECO:0000256" key="5">
    <source>
        <dbReference type="ARBA" id="ARBA00023163"/>
    </source>
</evidence>
<keyword evidence="6" id="KW-0539">Nucleus</keyword>
<keyword evidence="9" id="KW-1185">Reference proteome</keyword>
<sequence length="549" mass="60251">MDAAASDETGARPRSALHVCSSCKKNKRRCDKRLPRCGSCLKTGRACNYSGPPSSSKSEAEVSDLQRRVRELEHHLLPLRYLGRTPPATPLSRDGSVLCSSSNLSIQAYYLDSGLWSSHRIPDGSATIPAPREISVALGGEAEIQSITATYFQTVHFYLPFVSKIKVARHIQSVEGSLKADIALLLLCMKLVQEVPNIDDPQSFELYDLAKDFRTKLGLHGVVTLRALQANILLLLYEIGHGIFPAAFMTVGACARQGVALGLGSQLAPQLAGKAQSWVDVEERRRTWWTVVILDRYVALGGCYGALCTDDPASDMPLPTDDAVWNHGQIVPPELIPLSSKTSPIGIIISPFARVAQASLLLGQVIKHCDNNTSTPDLGLDDIGNFNQLSHEIYSLIDIIHNQNAIARLDVTVARTLCFSALFKLANHYYASDSATSREERDPGAARNRERLCRCVEIIDDICGQVSTLIGELRGLLTREAMKLVSPLFLNCFYVCARNVAWMVRETDDLRLGGLKRECEDLLRLVESRWRVAGVYLELLKIGDAGPGG</sequence>
<dbReference type="SUPFAM" id="SSF57701">
    <property type="entry name" value="Zn2/Cys6 DNA-binding domain"/>
    <property type="match status" value="1"/>
</dbReference>
<keyword evidence="4" id="KW-0238">DNA-binding</keyword>
<accession>A0ABR4IQV6</accession>
<keyword evidence="3" id="KW-0805">Transcription regulation</keyword>
<gene>
    <name evidence="8" type="ORF">BJY01DRAFT_120704</name>
</gene>
<feature type="domain" description="Zn(2)-C6 fungal-type" evidence="7">
    <location>
        <begin position="19"/>
        <end position="49"/>
    </location>
</feature>
<evidence type="ECO:0000256" key="1">
    <source>
        <dbReference type="ARBA" id="ARBA00004123"/>
    </source>
</evidence>
<dbReference type="Gene3D" id="4.10.240.10">
    <property type="entry name" value="Zn(2)-C6 fungal-type DNA-binding domain"/>
    <property type="match status" value="1"/>
</dbReference>
<reference evidence="8 9" key="1">
    <citation type="submission" date="2024-07" db="EMBL/GenBank/DDBJ databases">
        <title>Section-level genome sequencing and comparative genomics of Aspergillus sections Usti and Cavernicolus.</title>
        <authorList>
            <consortium name="Lawrence Berkeley National Laboratory"/>
            <person name="Nybo J.L."/>
            <person name="Vesth T.C."/>
            <person name="Theobald S."/>
            <person name="Frisvad J.C."/>
            <person name="Larsen T.O."/>
            <person name="Kjaerboelling I."/>
            <person name="Rothschild-Mancinelli K."/>
            <person name="Lyhne E.K."/>
            <person name="Kogle M.E."/>
            <person name="Barry K."/>
            <person name="Clum A."/>
            <person name="Na H."/>
            <person name="Ledsgaard L."/>
            <person name="Lin J."/>
            <person name="Lipzen A."/>
            <person name="Kuo A."/>
            <person name="Riley R."/>
            <person name="Mondo S."/>
            <person name="Labutti K."/>
            <person name="Haridas S."/>
            <person name="Pangalinan J."/>
            <person name="Salamov A.A."/>
            <person name="Simmons B.A."/>
            <person name="Magnuson J.K."/>
            <person name="Chen J."/>
            <person name="Drula E."/>
            <person name="Henrissat B."/>
            <person name="Wiebenga A."/>
            <person name="Lubbers R.J."/>
            <person name="Gomes A.C."/>
            <person name="Makela M.R."/>
            <person name="Stajich J."/>
            <person name="Grigoriev I.V."/>
            <person name="Mortensen U.H."/>
            <person name="De Vries R.P."/>
            <person name="Baker S.E."/>
            <person name="Andersen M.R."/>
        </authorList>
    </citation>
    <scope>NUCLEOTIDE SEQUENCE [LARGE SCALE GENOMIC DNA]</scope>
    <source>
        <strain evidence="8 9">CBS 123904</strain>
    </source>
</reference>
<evidence type="ECO:0000256" key="6">
    <source>
        <dbReference type="ARBA" id="ARBA00023242"/>
    </source>
</evidence>
<comment type="caution">
    <text evidence="8">The sequence shown here is derived from an EMBL/GenBank/DDBJ whole genome shotgun (WGS) entry which is preliminary data.</text>
</comment>
<evidence type="ECO:0000313" key="8">
    <source>
        <dbReference type="EMBL" id="KAL2830166.1"/>
    </source>
</evidence>
<organism evidence="8 9">
    <name type="scientific">Aspergillus pseudoustus</name>
    <dbReference type="NCBI Taxonomy" id="1810923"/>
    <lineage>
        <taxon>Eukaryota</taxon>
        <taxon>Fungi</taxon>
        <taxon>Dikarya</taxon>
        <taxon>Ascomycota</taxon>
        <taxon>Pezizomycotina</taxon>
        <taxon>Eurotiomycetes</taxon>
        <taxon>Eurotiomycetidae</taxon>
        <taxon>Eurotiales</taxon>
        <taxon>Aspergillaceae</taxon>
        <taxon>Aspergillus</taxon>
        <taxon>Aspergillus subgen. Nidulantes</taxon>
    </lineage>
</organism>
<dbReference type="SMART" id="SM00066">
    <property type="entry name" value="GAL4"/>
    <property type="match status" value="1"/>
</dbReference>
<dbReference type="PANTHER" id="PTHR47338">
    <property type="entry name" value="ZN(II)2CYS6 TRANSCRIPTION FACTOR (EUROFUNG)-RELATED"/>
    <property type="match status" value="1"/>
</dbReference>
<protein>
    <recommendedName>
        <fullName evidence="7">Zn(2)-C6 fungal-type domain-containing protein</fullName>
    </recommendedName>
</protein>
<evidence type="ECO:0000256" key="4">
    <source>
        <dbReference type="ARBA" id="ARBA00023125"/>
    </source>
</evidence>
<dbReference type="Proteomes" id="UP001610446">
    <property type="component" value="Unassembled WGS sequence"/>
</dbReference>
<dbReference type="PROSITE" id="PS00463">
    <property type="entry name" value="ZN2_CY6_FUNGAL_1"/>
    <property type="match status" value="1"/>
</dbReference>
<dbReference type="InterPro" id="IPR001138">
    <property type="entry name" value="Zn2Cys6_DnaBD"/>
</dbReference>
<evidence type="ECO:0000256" key="3">
    <source>
        <dbReference type="ARBA" id="ARBA00023015"/>
    </source>
</evidence>
<name>A0ABR4IQV6_9EURO</name>
<keyword evidence="5" id="KW-0804">Transcription</keyword>
<dbReference type="InterPro" id="IPR050815">
    <property type="entry name" value="TF_fung"/>
</dbReference>
<comment type="subcellular location">
    <subcellularLocation>
        <location evidence="1">Nucleus</location>
    </subcellularLocation>
</comment>
<dbReference type="CDD" id="cd00067">
    <property type="entry name" value="GAL4"/>
    <property type="match status" value="1"/>
</dbReference>
<dbReference type="CDD" id="cd12148">
    <property type="entry name" value="fungal_TF_MHR"/>
    <property type="match status" value="1"/>
</dbReference>
<dbReference type="PANTHER" id="PTHR47338:SF20">
    <property type="entry name" value="ZN(II)2CYS6 TRANSCRIPTION FACTOR (EUROFUNG)"/>
    <property type="match status" value="1"/>
</dbReference>
<dbReference type="Pfam" id="PF04082">
    <property type="entry name" value="Fungal_trans"/>
    <property type="match status" value="1"/>
</dbReference>
<keyword evidence="2" id="KW-0479">Metal-binding</keyword>
<dbReference type="Pfam" id="PF00172">
    <property type="entry name" value="Zn_clus"/>
    <property type="match status" value="1"/>
</dbReference>
<dbReference type="PROSITE" id="PS50048">
    <property type="entry name" value="ZN2_CY6_FUNGAL_2"/>
    <property type="match status" value="1"/>
</dbReference>
<evidence type="ECO:0000259" key="7">
    <source>
        <dbReference type="PROSITE" id="PS50048"/>
    </source>
</evidence>
<proteinExistence type="predicted"/>
<evidence type="ECO:0000256" key="2">
    <source>
        <dbReference type="ARBA" id="ARBA00022723"/>
    </source>
</evidence>
<dbReference type="SMART" id="SM00906">
    <property type="entry name" value="Fungal_trans"/>
    <property type="match status" value="1"/>
</dbReference>